<keyword evidence="3" id="KW-0732">Signal</keyword>
<name>A0ABP7PX10_9SPHI</name>
<dbReference type="Gene3D" id="1.25.40.390">
    <property type="match status" value="1"/>
</dbReference>
<reference evidence="9" key="1">
    <citation type="journal article" date="2019" name="Int. J. Syst. Evol. Microbiol.">
        <title>The Global Catalogue of Microorganisms (GCM) 10K type strain sequencing project: providing services to taxonomists for standard genome sequencing and annotation.</title>
        <authorList>
            <consortium name="The Broad Institute Genomics Platform"/>
            <consortium name="The Broad Institute Genome Sequencing Center for Infectious Disease"/>
            <person name="Wu L."/>
            <person name="Ma J."/>
        </authorList>
    </citation>
    <scope>NUCLEOTIDE SEQUENCE [LARGE SCALE GENOMIC DNA]</scope>
    <source>
        <strain evidence="9">JCM 17338</strain>
    </source>
</reference>
<dbReference type="InterPro" id="IPR011990">
    <property type="entry name" value="TPR-like_helical_dom_sf"/>
</dbReference>
<comment type="similarity">
    <text evidence="2">Belongs to the SusD family.</text>
</comment>
<dbReference type="Pfam" id="PF07980">
    <property type="entry name" value="SusD_RagB"/>
    <property type="match status" value="1"/>
</dbReference>
<dbReference type="Proteomes" id="UP001501081">
    <property type="component" value="Unassembled WGS sequence"/>
</dbReference>
<gene>
    <name evidence="8" type="ORF">GCM10022246_26480</name>
</gene>
<evidence type="ECO:0000256" key="5">
    <source>
        <dbReference type="ARBA" id="ARBA00023237"/>
    </source>
</evidence>
<evidence type="ECO:0000259" key="7">
    <source>
        <dbReference type="Pfam" id="PF14322"/>
    </source>
</evidence>
<dbReference type="InterPro" id="IPR033985">
    <property type="entry name" value="SusD-like_N"/>
</dbReference>
<evidence type="ECO:0000256" key="1">
    <source>
        <dbReference type="ARBA" id="ARBA00004442"/>
    </source>
</evidence>
<comment type="subcellular location">
    <subcellularLocation>
        <location evidence="1">Cell outer membrane</location>
    </subcellularLocation>
</comment>
<evidence type="ECO:0000256" key="4">
    <source>
        <dbReference type="ARBA" id="ARBA00023136"/>
    </source>
</evidence>
<evidence type="ECO:0000256" key="2">
    <source>
        <dbReference type="ARBA" id="ARBA00006275"/>
    </source>
</evidence>
<dbReference type="SUPFAM" id="SSF48452">
    <property type="entry name" value="TPR-like"/>
    <property type="match status" value="1"/>
</dbReference>
<dbReference type="RefSeq" id="WP_344767799.1">
    <property type="nucleotide sequence ID" value="NZ_BAABAK010000015.1"/>
</dbReference>
<organism evidence="8 9">
    <name type="scientific">Pedobacter ginsengiterrae</name>
    <dbReference type="NCBI Taxonomy" id="871696"/>
    <lineage>
        <taxon>Bacteria</taxon>
        <taxon>Pseudomonadati</taxon>
        <taxon>Bacteroidota</taxon>
        <taxon>Sphingobacteriia</taxon>
        <taxon>Sphingobacteriales</taxon>
        <taxon>Sphingobacteriaceae</taxon>
        <taxon>Pedobacter</taxon>
    </lineage>
</organism>
<sequence>MKKIIYFISAIIGATGLYSCQKEFLEKPETTGNTTIETVFASSVEATKALANAYRTSLCQGLFDNGGTNIGNGTLSGISGEAMPGESWADIYAAYSLAGLTSERSTDNFANNFVAIRRNYIISENIDKVPDMDGATKGYVKAEMAGLTAYRYMGMFIRYGGVPIVNKTFISSDDLAIPRATLQATLDNIIQLSDAAYAGLPDSWPDKSVGRLTKGAALAIKARALQYAARPLFNSATPYLSLGANNNMICFGNVSQQRWTDAVTANEAVIAWGKSHATDIINTGGGANTPNPNALDDYGTATSTPNNKEILLAYKLDNNANNIKMFKFYIPVRGSSGRGGNDINNERYLTDNAGMITNFLRIYYKADGTNQDWPKVGDAARPYTDYNTRMQQMEPRFKADNYAHGIDAWNNPGNSVWSYDNINSGVNISGSGKGDAQSTKFYYKAGTRSWFEWPLFRMSEFYLNLAEAYNELGNTAKALQNLNIVHNRAGLPSITESDPSALRLLIQREWSIEFYKENRRYFDVKHWKRSDIASGVIGGQYEEFRFTFAPGKSNPAITADILSYTNNNTLSPYWNAKMYLEPIPLSEINKRILVQNPGY</sequence>
<evidence type="ECO:0000313" key="8">
    <source>
        <dbReference type="EMBL" id="GAA3972871.1"/>
    </source>
</evidence>
<dbReference type="Pfam" id="PF14322">
    <property type="entry name" value="SusD-like_3"/>
    <property type="match status" value="1"/>
</dbReference>
<dbReference type="EMBL" id="BAABAK010000015">
    <property type="protein sequence ID" value="GAA3972871.1"/>
    <property type="molecule type" value="Genomic_DNA"/>
</dbReference>
<evidence type="ECO:0000256" key="3">
    <source>
        <dbReference type="ARBA" id="ARBA00022729"/>
    </source>
</evidence>
<keyword evidence="4" id="KW-0472">Membrane</keyword>
<evidence type="ECO:0000313" key="9">
    <source>
        <dbReference type="Proteomes" id="UP001501081"/>
    </source>
</evidence>
<proteinExistence type="inferred from homology"/>
<keyword evidence="9" id="KW-1185">Reference proteome</keyword>
<dbReference type="InterPro" id="IPR012944">
    <property type="entry name" value="SusD_RagB_dom"/>
</dbReference>
<feature type="domain" description="SusD-like N-terminal" evidence="7">
    <location>
        <begin position="105"/>
        <end position="223"/>
    </location>
</feature>
<comment type="caution">
    <text evidence="8">The sequence shown here is derived from an EMBL/GenBank/DDBJ whole genome shotgun (WGS) entry which is preliminary data.</text>
</comment>
<protein>
    <submittedName>
        <fullName evidence="8">RagB/SusD family nutrient uptake outer membrane protein</fullName>
    </submittedName>
</protein>
<accession>A0ABP7PX10</accession>
<evidence type="ECO:0000259" key="6">
    <source>
        <dbReference type="Pfam" id="PF07980"/>
    </source>
</evidence>
<keyword evidence="5" id="KW-0998">Cell outer membrane</keyword>
<dbReference type="PROSITE" id="PS51257">
    <property type="entry name" value="PROKAR_LIPOPROTEIN"/>
    <property type="match status" value="1"/>
</dbReference>
<feature type="domain" description="RagB/SusD" evidence="6">
    <location>
        <begin position="308"/>
        <end position="599"/>
    </location>
</feature>